<reference evidence="1 2" key="1">
    <citation type="journal article" date="2012" name="PLoS Pathog.">
        <title>The genome of the obligate intracellular parasite Trachipleistophora hominis: new insights into microsporidian genome dynamics and reductive evolution.</title>
        <authorList>
            <person name="Heinz E."/>
            <person name="Williams T.A."/>
            <person name="Nakjang S."/>
            <person name="Noel C.J."/>
            <person name="Swan D.C."/>
            <person name="Goldberg A.V."/>
            <person name="Harris S.R."/>
            <person name="Weinmaier T."/>
            <person name="Markert S."/>
            <person name="Becher D."/>
            <person name="Bernhardt J."/>
            <person name="Dagan T."/>
            <person name="Hacker C."/>
            <person name="Lucocq J.M."/>
            <person name="Schweder T."/>
            <person name="Rattei T."/>
            <person name="Hall N."/>
            <person name="Hirt R.P."/>
            <person name="Embley T.M."/>
        </authorList>
    </citation>
    <scope>NUCLEOTIDE SEQUENCE [LARGE SCALE GENOMIC DNA]</scope>
</reference>
<dbReference type="EMBL" id="JH994067">
    <property type="protein sequence ID" value="ELQ74162.1"/>
    <property type="molecule type" value="Genomic_DNA"/>
</dbReference>
<protein>
    <submittedName>
        <fullName evidence="1">Putative LRR containing protein</fullName>
    </submittedName>
</protein>
<keyword evidence="2" id="KW-1185">Reference proteome</keyword>
<evidence type="ECO:0000313" key="1">
    <source>
        <dbReference type="EMBL" id="ELQ74162.1"/>
    </source>
</evidence>
<accession>L7JTV9</accession>
<gene>
    <name evidence="1" type="ORF">THOM_2918</name>
</gene>
<organism evidence="1 2">
    <name type="scientific">Trachipleistophora hominis</name>
    <name type="common">Microsporidian parasite</name>
    <dbReference type="NCBI Taxonomy" id="72359"/>
    <lineage>
        <taxon>Eukaryota</taxon>
        <taxon>Fungi</taxon>
        <taxon>Fungi incertae sedis</taxon>
        <taxon>Microsporidia</taxon>
        <taxon>Pleistophoridae</taxon>
        <taxon>Trachipleistophora</taxon>
    </lineage>
</organism>
<dbReference type="AlphaFoldDB" id="L7JTV9"/>
<evidence type="ECO:0000313" key="2">
    <source>
        <dbReference type="Proteomes" id="UP000011185"/>
    </source>
</evidence>
<name>L7JTV9_TRAHO</name>
<dbReference type="VEuPathDB" id="MicrosporidiaDB:THOM_2918"/>
<proteinExistence type="predicted"/>
<dbReference type="HOGENOM" id="CLU_1679199_0_0_1"/>
<dbReference type="Proteomes" id="UP000011185">
    <property type="component" value="Unassembled WGS sequence"/>
</dbReference>
<sequence length="157" mass="18193">MPKTLKTFVLRRTMVRECYRIDINSDCMSITIDRAMGNINIPYIPNSNPFDLRDIIWSFERQKNENGSIDKLTISNYPIPIETIDIRRAVRVLILANIAASSESNLIIRDNIENAVITDFHGLIDLFGPNSVIPFEFYLNNDKLMLIKSKKMMVRRN</sequence>
<dbReference type="InParanoid" id="L7JTV9"/>